<proteinExistence type="inferred from homology"/>
<dbReference type="PANTHER" id="PTHR11895:SF67">
    <property type="entry name" value="AMIDASE DOMAIN-CONTAINING PROTEIN"/>
    <property type="match status" value="1"/>
</dbReference>
<name>D2VX51_NAEGR</name>
<dbReference type="RefSeq" id="XP_002671308.1">
    <property type="nucleotide sequence ID" value="XM_002671262.1"/>
</dbReference>
<evidence type="ECO:0000313" key="3">
    <source>
        <dbReference type="EMBL" id="EFC38564.1"/>
    </source>
</evidence>
<gene>
    <name evidence="3" type="ORF">NAEGRDRAFT_59466</name>
</gene>
<reference evidence="3 4" key="1">
    <citation type="journal article" date="2010" name="Cell">
        <title>The genome of Naegleria gruberi illuminates early eukaryotic versatility.</title>
        <authorList>
            <person name="Fritz-Laylin L.K."/>
            <person name="Prochnik S.E."/>
            <person name="Ginger M.L."/>
            <person name="Dacks J.B."/>
            <person name="Carpenter M.L."/>
            <person name="Field M.C."/>
            <person name="Kuo A."/>
            <person name="Paredez A."/>
            <person name="Chapman J."/>
            <person name="Pham J."/>
            <person name="Shu S."/>
            <person name="Neupane R."/>
            <person name="Cipriano M."/>
            <person name="Mancuso J."/>
            <person name="Tu H."/>
            <person name="Salamov A."/>
            <person name="Lindquist E."/>
            <person name="Shapiro H."/>
            <person name="Lucas S."/>
            <person name="Grigoriev I.V."/>
            <person name="Cande W.Z."/>
            <person name="Fulton C."/>
            <person name="Rokhsar D.S."/>
            <person name="Dawson S.C."/>
        </authorList>
    </citation>
    <scope>NUCLEOTIDE SEQUENCE [LARGE SCALE GENOMIC DNA]</scope>
    <source>
        <strain evidence="3 4">NEG-M</strain>
    </source>
</reference>
<dbReference type="InParanoid" id="D2VX51"/>
<dbReference type="GeneID" id="8853943"/>
<keyword evidence="4" id="KW-1185">Reference proteome</keyword>
<dbReference type="Gene3D" id="3.90.1300.10">
    <property type="entry name" value="Amidase signature (AS) domain"/>
    <property type="match status" value="1"/>
</dbReference>
<organism evidence="4">
    <name type="scientific">Naegleria gruberi</name>
    <name type="common">Amoeba</name>
    <dbReference type="NCBI Taxonomy" id="5762"/>
    <lineage>
        <taxon>Eukaryota</taxon>
        <taxon>Discoba</taxon>
        <taxon>Heterolobosea</taxon>
        <taxon>Tetramitia</taxon>
        <taxon>Eutetramitia</taxon>
        <taxon>Vahlkampfiidae</taxon>
        <taxon>Naegleria</taxon>
    </lineage>
</organism>
<evidence type="ECO:0000256" key="1">
    <source>
        <dbReference type="ARBA" id="ARBA00009199"/>
    </source>
</evidence>
<dbReference type="eggNOG" id="KOG1211">
    <property type="taxonomic scope" value="Eukaryota"/>
</dbReference>
<dbReference type="OrthoDB" id="566138at2759"/>
<dbReference type="VEuPathDB" id="AmoebaDB:NAEGRDRAFT_59466"/>
<evidence type="ECO:0000313" key="4">
    <source>
        <dbReference type="Proteomes" id="UP000006671"/>
    </source>
</evidence>
<dbReference type="SUPFAM" id="SSF75304">
    <property type="entry name" value="Amidase signature (AS) enzymes"/>
    <property type="match status" value="1"/>
</dbReference>
<comment type="similarity">
    <text evidence="1">Belongs to the amidase family.</text>
</comment>
<dbReference type="STRING" id="5762.D2VX51"/>
<dbReference type="GO" id="GO:0003824">
    <property type="term" value="F:catalytic activity"/>
    <property type="evidence" value="ECO:0007669"/>
    <property type="project" value="InterPro"/>
</dbReference>
<dbReference type="InterPro" id="IPR036928">
    <property type="entry name" value="AS_sf"/>
</dbReference>
<dbReference type="KEGG" id="ngr:NAEGRDRAFT_59466"/>
<feature type="domain" description="Amidase" evidence="2">
    <location>
        <begin position="74"/>
        <end position="514"/>
    </location>
</feature>
<evidence type="ECO:0000259" key="2">
    <source>
        <dbReference type="Pfam" id="PF01425"/>
    </source>
</evidence>
<dbReference type="Pfam" id="PF01425">
    <property type="entry name" value="Amidase"/>
    <property type="match status" value="1"/>
</dbReference>
<protein>
    <submittedName>
        <fullName evidence="3">Predicted protein</fullName>
    </submittedName>
</protein>
<dbReference type="EMBL" id="GG738906">
    <property type="protein sequence ID" value="EFC38564.1"/>
    <property type="molecule type" value="Genomic_DNA"/>
</dbReference>
<sequence length="538" mass="60252">MRNEEEHFNDLKHFEENGKLSCMEIQKKEIARIIDEYFASDMSKENYVYNTIAYIHKLYKEKKTTPLQVAKNILKAIKEIDEQNPSLKAVIKYDESLLLKQAEESTKRYEEGKEISVFDGVPVTIKDELDLAGFTSTKGMKVTEYTEHVITEDEESNVSKSLRALGVMFVGKANQNEIGICARGINVNFGSARNPYNLQCDTGGSSSGSGAGVGSGLIPLSIGTDGGGSVRIPSSLCGVYGLKPTHYRISTKQKSAPVAFSTCVAGPMTGSAIDLTLSFAAVAGRRSNDLKSLTQPRDLRLNEIRLMDPDYYNLNERKIGIHNDYFNDVKDNRIPKLCRDFIEKVFCKIYNAQIDDSIVIPLLEPSRVSHLVTIAGEMRNGMKDYGYYEYDKRSKLCPETRMSLLSQKYASSSDYITAQRVRSHQMDEFAKLFEKVDVIALPTVGCVAPEFDESQVKKGGLGVSDYDVLSSIMKFIFTSNFCGFPSVSIPIGFIDNKPVGLQLMAKWWDEVTLLKFCLLAEKYTEKKKPQKFIDITSQ</sequence>
<dbReference type="InterPro" id="IPR020556">
    <property type="entry name" value="Amidase_CS"/>
</dbReference>
<dbReference type="InterPro" id="IPR023631">
    <property type="entry name" value="Amidase_dom"/>
</dbReference>
<accession>D2VX51</accession>
<dbReference type="PROSITE" id="PS00571">
    <property type="entry name" value="AMIDASES"/>
    <property type="match status" value="1"/>
</dbReference>
<dbReference type="OMA" id="PGWHIDG"/>
<dbReference type="PANTHER" id="PTHR11895">
    <property type="entry name" value="TRANSAMIDASE"/>
    <property type="match status" value="1"/>
</dbReference>
<dbReference type="InterPro" id="IPR000120">
    <property type="entry name" value="Amidase"/>
</dbReference>
<dbReference type="Proteomes" id="UP000006671">
    <property type="component" value="Unassembled WGS sequence"/>
</dbReference>
<dbReference type="AlphaFoldDB" id="D2VX51"/>